<sequence length="479" mass="54530">MTAGWPPMTPPPTVSPHSSETASWEMSPSMEAPWPLPDPFHFVEVPSLVDIRQAGPDHDLNMRFPPLQPHAEDKPDFDLMEYDQLDSDSPDSIQANSEMTDEDFGSLEYHEDTVNLAWPRLFHSPSPDLSSSPPSRRVLMLNLPPSAVTAQLLSGICNNHTVLRASIVPDLRHLRLTRTGHVVFNTAADAAKFVRHVRHQPVSFVGDDGEVYEAEAWLVPTPSWPCARDGYWREKGCTRVMEVDSVDVDAVWRLISVSGIQHVSRVWYDEDRGVLTIEMASVVEAVHAQEAIRLTLGRSPWYTVRFEDSGCLHHGGDEEEDDDDSYGHIEKDDDQDDDLIIGHIPADHLEKKWNKAPYIPRPETPRYRRAWSWSITREDDIKLSLMAFTLHDPDWAEEWDLHFEAEGTPHLGKWERYGWLARHRREKAVEQGLEEWQVPECGDDCPWKCGQLSRAAVPAVIKDYLAGKAKRDDSDSEME</sequence>
<organism evidence="2 3">
    <name type="scientific">Ophiocordyceps camponoti-floridani</name>
    <dbReference type="NCBI Taxonomy" id="2030778"/>
    <lineage>
        <taxon>Eukaryota</taxon>
        <taxon>Fungi</taxon>
        <taxon>Dikarya</taxon>
        <taxon>Ascomycota</taxon>
        <taxon>Pezizomycotina</taxon>
        <taxon>Sordariomycetes</taxon>
        <taxon>Hypocreomycetidae</taxon>
        <taxon>Hypocreales</taxon>
        <taxon>Ophiocordycipitaceae</taxon>
        <taxon>Ophiocordyceps</taxon>
    </lineage>
</organism>
<feature type="region of interest" description="Disordered" evidence="1">
    <location>
        <begin position="1"/>
        <end position="30"/>
    </location>
</feature>
<dbReference type="EMBL" id="JAACLJ010000003">
    <property type="protein sequence ID" value="KAF4589707.1"/>
    <property type="molecule type" value="Genomic_DNA"/>
</dbReference>
<proteinExistence type="predicted"/>
<evidence type="ECO:0000313" key="3">
    <source>
        <dbReference type="Proteomes" id="UP000562929"/>
    </source>
</evidence>
<dbReference type="OrthoDB" id="4865224at2759"/>
<dbReference type="SUPFAM" id="SSF54928">
    <property type="entry name" value="RNA-binding domain, RBD"/>
    <property type="match status" value="1"/>
</dbReference>
<comment type="caution">
    <text evidence="2">The sequence shown here is derived from an EMBL/GenBank/DDBJ whole genome shotgun (WGS) entry which is preliminary data.</text>
</comment>
<dbReference type="Proteomes" id="UP000562929">
    <property type="component" value="Unassembled WGS sequence"/>
</dbReference>
<gene>
    <name evidence="2" type="ORF">GQ602_003596</name>
</gene>
<accession>A0A8H4Q8H2</accession>
<dbReference type="GO" id="GO:0003676">
    <property type="term" value="F:nucleic acid binding"/>
    <property type="evidence" value="ECO:0007669"/>
    <property type="project" value="InterPro"/>
</dbReference>
<protein>
    <submittedName>
        <fullName evidence="2">Nucleotide-binding, alpha-beta plait</fullName>
    </submittedName>
</protein>
<feature type="region of interest" description="Disordered" evidence="1">
    <location>
        <begin position="313"/>
        <end position="334"/>
    </location>
</feature>
<reference evidence="2 3" key="1">
    <citation type="journal article" date="2020" name="G3 (Bethesda)">
        <title>Genetic Underpinnings of Host Manipulation by Ophiocordyceps as Revealed by Comparative Transcriptomics.</title>
        <authorList>
            <person name="Will I."/>
            <person name="Das B."/>
            <person name="Trinh T."/>
            <person name="Brachmann A."/>
            <person name="Ohm R.A."/>
            <person name="de Bekker C."/>
        </authorList>
    </citation>
    <scope>NUCLEOTIDE SEQUENCE [LARGE SCALE GENOMIC DNA]</scope>
    <source>
        <strain evidence="2 3">EC05</strain>
    </source>
</reference>
<evidence type="ECO:0000256" key="1">
    <source>
        <dbReference type="SAM" id="MobiDB-lite"/>
    </source>
</evidence>
<dbReference type="InterPro" id="IPR035979">
    <property type="entry name" value="RBD_domain_sf"/>
</dbReference>
<keyword evidence="3" id="KW-1185">Reference proteome</keyword>
<dbReference type="AlphaFoldDB" id="A0A8H4Q8H2"/>
<evidence type="ECO:0000313" key="2">
    <source>
        <dbReference type="EMBL" id="KAF4589707.1"/>
    </source>
</evidence>
<name>A0A8H4Q8H2_9HYPO</name>